<feature type="compositionally biased region" description="Polar residues" evidence="1">
    <location>
        <begin position="57"/>
        <end position="72"/>
    </location>
</feature>
<dbReference type="HOGENOM" id="CLU_809329_0_0_1"/>
<evidence type="ECO:0000256" key="1">
    <source>
        <dbReference type="SAM" id="MobiDB-lite"/>
    </source>
</evidence>
<dbReference type="EMBL" id="GL945484">
    <property type="protein sequence ID" value="EGN96452.1"/>
    <property type="molecule type" value="Genomic_DNA"/>
</dbReference>
<dbReference type="InParanoid" id="F8Q5I1"/>
<name>F8Q5I1_SERL3</name>
<evidence type="ECO:0000313" key="2">
    <source>
        <dbReference type="EMBL" id="EGN96452.1"/>
    </source>
</evidence>
<feature type="compositionally biased region" description="Basic and acidic residues" evidence="1">
    <location>
        <begin position="230"/>
        <end position="241"/>
    </location>
</feature>
<evidence type="ECO:0000313" key="3">
    <source>
        <dbReference type="Proteomes" id="UP000008063"/>
    </source>
</evidence>
<feature type="region of interest" description="Disordered" evidence="1">
    <location>
        <begin position="1"/>
        <end position="263"/>
    </location>
</feature>
<proteinExistence type="predicted"/>
<dbReference type="STRING" id="936435.F8Q5I1"/>
<dbReference type="Proteomes" id="UP000008063">
    <property type="component" value="Unassembled WGS sequence"/>
</dbReference>
<organism evidence="3">
    <name type="scientific">Serpula lacrymans var. lacrymans (strain S7.3)</name>
    <name type="common">Dry rot fungus</name>
    <dbReference type="NCBI Taxonomy" id="936435"/>
    <lineage>
        <taxon>Eukaryota</taxon>
        <taxon>Fungi</taxon>
        <taxon>Dikarya</taxon>
        <taxon>Basidiomycota</taxon>
        <taxon>Agaricomycotina</taxon>
        <taxon>Agaricomycetes</taxon>
        <taxon>Agaricomycetidae</taxon>
        <taxon>Boletales</taxon>
        <taxon>Coniophorineae</taxon>
        <taxon>Serpulaceae</taxon>
        <taxon>Serpula</taxon>
    </lineage>
</organism>
<sequence>MASSNPAVPTLPLRDQMPKIVDLPEQSQPPPSFPSQLETSTPPQKEPLQPERAKPPISSTRIPLSPRSSPYLANSFPRVYRPLNSDNHDADTANMSSSLPVRVTPRAPSKRYRPPTPPSGAMTISPQVLSLASPPRKKARPTPVFDGSPTPPPRSITPMRTPTPSVTNSKGLGNARNLPIPVTPDRDLPTLTELLASSRRSKRRPRPPSRRNTQSIPEEQDEINEAHSAPLRDRTPTREADLSPAKSYFSSPASGYSDSPGVEDLHLRSVTPMMSFTQNPNAFMPQYTSSQQPPFGRVGSGFFGYNSQFDVEGQVDRVSELLEKDVDFDGWLRKTPLMEEASQ</sequence>
<protein>
    <submittedName>
        <fullName evidence="2">Uncharacterized protein</fullName>
    </submittedName>
</protein>
<feature type="compositionally biased region" description="Polar residues" evidence="1">
    <location>
        <begin position="158"/>
        <end position="171"/>
    </location>
</feature>
<gene>
    <name evidence="2" type="ORF">SERLA73DRAFT_186190</name>
</gene>
<reference evidence="3" key="1">
    <citation type="journal article" date="2011" name="Science">
        <title>The plant cell wall-decomposing machinery underlies the functional diversity of forest fungi.</title>
        <authorList>
            <person name="Eastwood D.C."/>
            <person name="Floudas D."/>
            <person name="Binder M."/>
            <person name="Majcherczyk A."/>
            <person name="Schneider P."/>
            <person name="Aerts A."/>
            <person name="Asiegbu F.O."/>
            <person name="Baker S.E."/>
            <person name="Barry K."/>
            <person name="Bendiksby M."/>
            <person name="Blumentritt M."/>
            <person name="Coutinho P.M."/>
            <person name="Cullen D."/>
            <person name="de Vries R.P."/>
            <person name="Gathman A."/>
            <person name="Goodell B."/>
            <person name="Henrissat B."/>
            <person name="Ihrmark K."/>
            <person name="Kauserud H."/>
            <person name="Kohler A."/>
            <person name="LaButti K."/>
            <person name="Lapidus A."/>
            <person name="Lavin J.L."/>
            <person name="Lee Y.-H."/>
            <person name="Lindquist E."/>
            <person name="Lilly W."/>
            <person name="Lucas S."/>
            <person name="Morin E."/>
            <person name="Murat C."/>
            <person name="Oguiza J.A."/>
            <person name="Park J."/>
            <person name="Pisabarro A.G."/>
            <person name="Riley R."/>
            <person name="Rosling A."/>
            <person name="Salamov A."/>
            <person name="Schmidt O."/>
            <person name="Schmutz J."/>
            <person name="Skrede I."/>
            <person name="Stenlid J."/>
            <person name="Wiebenga A."/>
            <person name="Xie X."/>
            <person name="Kuees U."/>
            <person name="Hibbett D.S."/>
            <person name="Hoffmeister D."/>
            <person name="Hoegberg N."/>
            <person name="Martin F."/>
            <person name="Grigoriev I.V."/>
            <person name="Watkinson S.C."/>
        </authorList>
    </citation>
    <scope>NUCLEOTIDE SEQUENCE [LARGE SCALE GENOMIC DNA]</scope>
    <source>
        <strain evidence="3">strain S7.3</strain>
    </source>
</reference>
<keyword evidence="3" id="KW-1185">Reference proteome</keyword>
<dbReference type="OrthoDB" id="3218262at2759"/>
<accession>F8Q5I1</accession>
<feature type="compositionally biased region" description="Polar residues" evidence="1">
    <location>
        <begin position="248"/>
        <end position="257"/>
    </location>
</feature>
<dbReference type="AlphaFoldDB" id="F8Q5I1"/>
<feature type="compositionally biased region" description="Basic residues" evidence="1">
    <location>
        <begin position="199"/>
        <end position="209"/>
    </location>
</feature>